<dbReference type="Gene3D" id="3.20.20.140">
    <property type="entry name" value="Metal-dependent hydrolases"/>
    <property type="match status" value="1"/>
</dbReference>
<protein>
    <submittedName>
        <fullName evidence="3">Uncharacterized protein</fullName>
    </submittedName>
</protein>
<evidence type="ECO:0000313" key="4">
    <source>
        <dbReference type="Proteomes" id="UP000653305"/>
    </source>
</evidence>
<keyword evidence="4" id="KW-1185">Reference proteome</keyword>
<gene>
    <name evidence="3" type="ORF">PHJA_002292800</name>
</gene>
<dbReference type="PANTHER" id="PTHR10060">
    <property type="entry name" value="TATD FAMILY DEOXYRIBONUCLEASE"/>
    <property type="match status" value="1"/>
</dbReference>
<evidence type="ECO:0000256" key="2">
    <source>
        <dbReference type="ARBA" id="ARBA00022801"/>
    </source>
</evidence>
<dbReference type="GO" id="GO:0005829">
    <property type="term" value="C:cytosol"/>
    <property type="evidence" value="ECO:0007669"/>
    <property type="project" value="TreeGrafter"/>
</dbReference>
<proteinExistence type="inferred from homology"/>
<dbReference type="InterPro" id="IPR050891">
    <property type="entry name" value="TatD-type_Hydrolase"/>
</dbReference>
<dbReference type="Proteomes" id="UP000653305">
    <property type="component" value="Unassembled WGS sequence"/>
</dbReference>
<reference evidence="3" key="1">
    <citation type="submission" date="2020-07" db="EMBL/GenBank/DDBJ databases">
        <title>Ethylene signaling mediates host invasion by parasitic plants.</title>
        <authorList>
            <person name="Yoshida S."/>
        </authorList>
    </citation>
    <scope>NUCLEOTIDE SEQUENCE</scope>
    <source>
        <strain evidence="3">Okayama</strain>
    </source>
</reference>
<comment type="caution">
    <text evidence="3">The sequence shown here is derived from an EMBL/GenBank/DDBJ whole genome shotgun (WGS) entry which is preliminary data.</text>
</comment>
<dbReference type="GO" id="GO:0008296">
    <property type="term" value="F:3'-5'-DNA exonuclease activity"/>
    <property type="evidence" value="ECO:0007669"/>
    <property type="project" value="TreeGrafter"/>
</dbReference>
<dbReference type="PANTHER" id="PTHR10060:SF15">
    <property type="entry name" value="DEOXYRIBONUCLEASE TATDN1"/>
    <property type="match status" value="1"/>
</dbReference>
<dbReference type="OrthoDB" id="6079689at2759"/>
<evidence type="ECO:0000256" key="1">
    <source>
        <dbReference type="ARBA" id="ARBA00009275"/>
    </source>
</evidence>
<dbReference type="EMBL" id="BMAC01000688">
    <property type="protein sequence ID" value="GFQ01489.1"/>
    <property type="molecule type" value="Genomic_DNA"/>
</dbReference>
<evidence type="ECO:0000313" key="3">
    <source>
        <dbReference type="EMBL" id="GFQ01489.1"/>
    </source>
</evidence>
<dbReference type="AlphaFoldDB" id="A0A830CV49"/>
<accession>A0A830CV49</accession>
<comment type="similarity">
    <text evidence="1">Belongs to the metallo-dependent hydrolases superfamily. TatD-type hydrolase family.</text>
</comment>
<name>A0A830CV49_9LAMI</name>
<organism evidence="3 4">
    <name type="scientific">Phtheirospermum japonicum</name>
    <dbReference type="NCBI Taxonomy" id="374723"/>
    <lineage>
        <taxon>Eukaryota</taxon>
        <taxon>Viridiplantae</taxon>
        <taxon>Streptophyta</taxon>
        <taxon>Embryophyta</taxon>
        <taxon>Tracheophyta</taxon>
        <taxon>Spermatophyta</taxon>
        <taxon>Magnoliopsida</taxon>
        <taxon>eudicotyledons</taxon>
        <taxon>Gunneridae</taxon>
        <taxon>Pentapetalae</taxon>
        <taxon>asterids</taxon>
        <taxon>lamiids</taxon>
        <taxon>Lamiales</taxon>
        <taxon>Orobanchaceae</taxon>
        <taxon>Orobanchaceae incertae sedis</taxon>
        <taxon>Phtheirospermum</taxon>
    </lineage>
</organism>
<sequence length="95" mass="10439">MFKGSSCNLNGGYYLLLHSLSAKSGANSLYTRTHAISQTNTALFRNIGHDIAVNFTDRMLRGMYNRKQHHVADIATVLSRAWSAGVDRIIVSALA</sequence>
<keyword evidence="2" id="KW-0378">Hydrolase</keyword>